<feature type="region of interest" description="Disordered" evidence="1">
    <location>
        <begin position="19"/>
        <end position="79"/>
    </location>
</feature>
<dbReference type="InterPro" id="IPR050248">
    <property type="entry name" value="Polysacc_deacetylase_ArnD"/>
</dbReference>
<dbReference type="PROSITE" id="PS51257">
    <property type="entry name" value="PROKAR_LIPOPROTEIN"/>
    <property type="match status" value="1"/>
</dbReference>
<feature type="compositionally biased region" description="Basic and acidic residues" evidence="1">
    <location>
        <begin position="54"/>
        <end position="79"/>
    </location>
</feature>
<keyword evidence="2" id="KW-0732">Signal</keyword>
<dbReference type="CDD" id="cd10917">
    <property type="entry name" value="CE4_NodB_like_6s_7s"/>
    <property type="match status" value="1"/>
</dbReference>
<dbReference type="Pfam" id="PF01522">
    <property type="entry name" value="Polysacc_deac_1"/>
    <property type="match status" value="1"/>
</dbReference>
<dbReference type="EMBL" id="LDJR01000032">
    <property type="protein sequence ID" value="OAK72982.1"/>
    <property type="molecule type" value="Genomic_DNA"/>
</dbReference>
<dbReference type="PROSITE" id="PS51677">
    <property type="entry name" value="NODB"/>
    <property type="match status" value="1"/>
</dbReference>
<dbReference type="Proteomes" id="UP000077881">
    <property type="component" value="Unassembled WGS sequence"/>
</dbReference>
<dbReference type="Proteomes" id="UP000053881">
    <property type="component" value="Unassembled WGS sequence"/>
</dbReference>
<gene>
    <name evidence="5" type="ORF">ABB05_07050</name>
    <name evidence="4" type="ORF">ACA29_20090</name>
</gene>
<evidence type="ECO:0000313" key="6">
    <source>
        <dbReference type="Proteomes" id="UP000053881"/>
    </source>
</evidence>
<feature type="chain" id="PRO_5038210615" evidence="2">
    <location>
        <begin position="19"/>
        <end position="288"/>
    </location>
</feature>
<evidence type="ECO:0000256" key="1">
    <source>
        <dbReference type="SAM" id="MobiDB-lite"/>
    </source>
</evidence>
<keyword evidence="7" id="KW-1185">Reference proteome</keyword>
<dbReference type="InterPro" id="IPR002509">
    <property type="entry name" value="NODB_dom"/>
</dbReference>
<dbReference type="InterPro" id="IPR011330">
    <property type="entry name" value="Glyco_hydro/deAcase_b/a-brl"/>
</dbReference>
<accession>A0A0Q9XRR5</accession>
<feature type="signal peptide" evidence="2">
    <location>
        <begin position="1"/>
        <end position="18"/>
    </location>
</feature>
<evidence type="ECO:0000313" key="4">
    <source>
        <dbReference type="EMBL" id="KRG10911.1"/>
    </source>
</evidence>
<dbReference type="GO" id="GO:0005975">
    <property type="term" value="P:carbohydrate metabolic process"/>
    <property type="evidence" value="ECO:0007669"/>
    <property type="project" value="InterPro"/>
</dbReference>
<dbReference type="PATRIC" id="fig|217031.4.peg.6812"/>
<organism evidence="4 6">
    <name type="scientific">Lederbergia galactosidilytica</name>
    <dbReference type="NCBI Taxonomy" id="217031"/>
    <lineage>
        <taxon>Bacteria</taxon>
        <taxon>Bacillati</taxon>
        <taxon>Bacillota</taxon>
        <taxon>Bacilli</taxon>
        <taxon>Bacillales</taxon>
        <taxon>Bacillaceae</taxon>
        <taxon>Lederbergia</taxon>
    </lineage>
</organism>
<dbReference type="SUPFAM" id="SSF88713">
    <property type="entry name" value="Glycoside hydrolase/deacetylase"/>
    <property type="match status" value="1"/>
</dbReference>
<reference evidence="5 7" key="1">
    <citation type="submission" date="2015-05" db="EMBL/GenBank/DDBJ databases">
        <title>Comparison of genome.</title>
        <authorList>
            <person name="Zheng Z."/>
            <person name="Sun M."/>
        </authorList>
    </citation>
    <scope>NUCLEOTIDE SEQUENCE [LARGE SCALE GENOMIC DNA]</scope>
    <source>
        <strain evidence="5 7">G25-74</strain>
    </source>
</reference>
<dbReference type="STRING" id="217031.ABB05_07050"/>
<dbReference type="PANTHER" id="PTHR10587">
    <property type="entry name" value="GLYCOSYL TRANSFERASE-RELATED"/>
    <property type="match status" value="1"/>
</dbReference>
<reference evidence="4 6" key="2">
    <citation type="submission" date="2015-06" db="EMBL/GenBank/DDBJ databases">
        <title>Genome sequencing project of Bacillus galactosidilyticus PL133.</title>
        <authorList>
            <person name="Gaiero J."/>
            <person name="Nicol R."/>
            <person name="Habash M."/>
        </authorList>
    </citation>
    <scope>NUCLEOTIDE SEQUENCE [LARGE SCALE GENOMIC DNA]</scope>
    <source>
        <strain evidence="4 6">PL133</strain>
    </source>
</reference>
<dbReference type="GO" id="GO:0016810">
    <property type="term" value="F:hydrolase activity, acting on carbon-nitrogen (but not peptide) bonds"/>
    <property type="evidence" value="ECO:0007669"/>
    <property type="project" value="InterPro"/>
</dbReference>
<dbReference type="Gene3D" id="3.20.20.370">
    <property type="entry name" value="Glycoside hydrolase/deacetylase"/>
    <property type="match status" value="1"/>
</dbReference>
<evidence type="ECO:0000313" key="5">
    <source>
        <dbReference type="EMBL" id="OAK72982.1"/>
    </source>
</evidence>
<dbReference type="AlphaFoldDB" id="A0A0Q9XRR5"/>
<protein>
    <submittedName>
        <fullName evidence="4">Polysaccharide deacetylase</fullName>
    </submittedName>
</protein>
<sequence length="288" mass="32728">MKKLLILLALAAVLTACGTQSSLNQSTDEKDKPQVETNDKREQDELQQEETEEDNRTENSQEKGVDEETQSEKEEEQVPKYELSEIYSLVPIDDANPKVALLTIDDAPDKYALEMAKTLKELNAPAIFFVNGHFMTTPEQEAIVKEIYNMGFEIGNHTYSHSDLTTLTPEEQKEEILSVNDQVEEITGERPTFFRAPFGQNTDISKEIAKDEKMVLMNWTYGYDWNEQYMTKEAIADIMVNAPELGNGANLLMHDREWTNAALGDIVKGLRDKGYETLNPDLIKTPRN</sequence>
<dbReference type="OrthoDB" id="9806342at2"/>
<evidence type="ECO:0000256" key="2">
    <source>
        <dbReference type="SAM" id="SignalP"/>
    </source>
</evidence>
<dbReference type="RefSeq" id="WP_057985743.1">
    <property type="nucleotide sequence ID" value="NZ_JAGGKH010000002.1"/>
</dbReference>
<dbReference type="EMBL" id="LGPB01000133">
    <property type="protein sequence ID" value="KRG10911.1"/>
    <property type="molecule type" value="Genomic_DNA"/>
</dbReference>
<feature type="domain" description="NodB homology" evidence="3">
    <location>
        <begin position="98"/>
        <end position="278"/>
    </location>
</feature>
<comment type="caution">
    <text evidence="4">The sequence shown here is derived from an EMBL/GenBank/DDBJ whole genome shotgun (WGS) entry which is preliminary data.</text>
</comment>
<evidence type="ECO:0000259" key="3">
    <source>
        <dbReference type="PROSITE" id="PS51677"/>
    </source>
</evidence>
<name>A0A0Q9XRR5_9BACI</name>
<evidence type="ECO:0000313" key="7">
    <source>
        <dbReference type="Proteomes" id="UP000077881"/>
    </source>
</evidence>
<feature type="compositionally biased region" description="Basic and acidic residues" evidence="1">
    <location>
        <begin position="27"/>
        <end position="44"/>
    </location>
</feature>
<proteinExistence type="predicted"/>